<dbReference type="InterPro" id="IPR016161">
    <property type="entry name" value="Ald_DH/histidinol_DH"/>
</dbReference>
<reference evidence="6 7" key="1">
    <citation type="submission" date="2019-02" db="EMBL/GenBank/DDBJ databases">
        <title>Arcanobacterium bovis sp. nov., isolated from the milk of a cow with mastitis.</title>
        <authorList>
            <person name="Sammra O."/>
            <person name="Foster G."/>
            <person name="Hassan A."/>
            <person name="Alssahen M."/>
            <person name="Laemmler C."/>
            <person name="Borowiak M."/>
            <person name="Malorny B."/>
            <person name="Abdulmawjood A."/>
        </authorList>
    </citation>
    <scope>NUCLEOTIDE SEQUENCE [LARGE SCALE GENOMIC DNA]</scope>
    <source>
        <strain evidence="6 7">C605018/01/1</strain>
    </source>
</reference>
<name>A0A4Q9V3P7_9ACTO</name>
<dbReference type="InterPro" id="IPR016163">
    <property type="entry name" value="Ald_DH_C"/>
</dbReference>
<evidence type="ECO:0000256" key="3">
    <source>
        <dbReference type="PROSITE-ProRule" id="PRU10007"/>
    </source>
</evidence>
<keyword evidence="2 4" id="KW-0560">Oxidoreductase</keyword>
<comment type="similarity">
    <text evidence="1 4">Belongs to the aldehyde dehydrogenase family.</text>
</comment>
<dbReference type="SUPFAM" id="SSF53720">
    <property type="entry name" value="ALDH-like"/>
    <property type="match status" value="1"/>
</dbReference>
<evidence type="ECO:0000256" key="2">
    <source>
        <dbReference type="ARBA" id="ARBA00023002"/>
    </source>
</evidence>
<feature type="active site" evidence="3">
    <location>
        <position position="274"/>
    </location>
</feature>
<dbReference type="InterPro" id="IPR016162">
    <property type="entry name" value="Ald_DH_N"/>
</dbReference>
<dbReference type="Gene3D" id="3.40.309.10">
    <property type="entry name" value="Aldehyde Dehydrogenase, Chain A, domain 2"/>
    <property type="match status" value="1"/>
</dbReference>
<dbReference type="GO" id="GO:0016620">
    <property type="term" value="F:oxidoreductase activity, acting on the aldehyde or oxo group of donors, NAD or NADP as acceptor"/>
    <property type="evidence" value="ECO:0007669"/>
    <property type="project" value="InterPro"/>
</dbReference>
<dbReference type="OrthoDB" id="6882680at2"/>
<dbReference type="Pfam" id="PF00171">
    <property type="entry name" value="Aldedh"/>
    <property type="match status" value="1"/>
</dbReference>
<keyword evidence="7" id="KW-1185">Reference proteome</keyword>
<dbReference type="AlphaFoldDB" id="A0A4Q9V3P7"/>
<dbReference type="Proteomes" id="UP000293036">
    <property type="component" value="Unassembled WGS sequence"/>
</dbReference>
<feature type="domain" description="Aldehyde dehydrogenase" evidence="5">
    <location>
        <begin position="51"/>
        <end position="501"/>
    </location>
</feature>
<evidence type="ECO:0000313" key="7">
    <source>
        <dbReference type="Proteomes" id="UP000293036"/>
    </source>
</evidence>
<protein>
    <submittedName>
        <fullName evidence="6">Succinate-semialdehyde dehydrogenase (NADP(+))</fullName>
    </submittedName>
</protein>
<proteinExistence type="inferred from homology"/>
<evidence type="ECO:0000259" key="5">
    <source>
        <dbReference type="Pfam" id="PF00171"/>
    </source>
</evidence>
<dbReference type="PROSITE" id="PS00687">
    <property type="entry name" value="ALDEHYDE_DEHYDR_GLU"/>
    <property type="match status" value="1"/>
</dbReference>
<dbReference type="RefSeq" id="WP_131279227.1">
    <property type="nucleotide sequence ID" value="NZ_JBHSLR010000009.1"/>
</dbReference>
<comment type="caution">
    <text evidence="6">The sequence shown here is derived from an EMBL/GenBank/DDBJ whole genome shotgun (WGS) entry which is preliminary data.</text>
</comment>
<dbReference type="FunFam" id="3.40.309.10:FF:000009">
    <property type="entry name" value="Aldehyde dehydrogenase A"/>
    <property type="match status" value="1"/>
</dbReference>
<evidence type="ECO:0000256" key="1">
    <source>
        <dbReference type="ARBA" id="ARBA00009986"/>
    </source>
</evidence>
<sequence length="536" mass="58189">MTETISSKNSAAKFLKLDERGRRALESLAPRLQELCSVNPESVPVMEAKTSALTDSVIAELPVIKGEDLESVFSRARKVAKAWVATDIRERKRLVLAFVDTVLANRDAILDVIQWENGKSRGSAFEEVYDVVLNSRFYAKHAAKMLRSKRVPGAMPGLTHTQINYIPKGVVGIISPWNYPFNLAASDAIAAIMAGNAIVLKPDSQTPFSALVVKSLMERAGLPKDLFQVVIGAGRELGTPMIELSNYMMFTGSSATGRSIAERAGKNLIGCSAELGGKNAMIIRADAPIDRAVAGAVKACFSSSGQLCISIERLFVHRDIWDEFVPKFVAQVKKMNLDASMDWKADIGPLINDSQVEKVTEHINDAVAKGAKVLAGGRLVPEVSKRAFLPTVLEGVTPDMQVFGEETFGPLVSLYKFDTDEQALSLVNDTNYGLNSAIWSGDVKIAQSMALRVEAGTVNINDGYAAAWGSIHAPSGGFKDSGLSHRHGEEGIVKYTDVQTVATQRLMPIGAPKLLGEKVWANLLHSYLKVQQRFDL</sequence>
<organism evidence="6 7">
    <name type="scientific">Arcanobacterium bovis</name>
    <dbReference type="NCBI Taxonomy" id="2529275"/>
    <lineage>
        <taxon>Bacteria</taxon>
        <taxon>Bacillati</taxon>
        <taxon>Actinomycetota</taxon>
        <taxon>Actinomycetes</taxon>
        <taxon>Actinomycetales</taxon>
        <taxon>Actinomycetaceae</taxon>
        <taxon>Arcanobacterium</taxon>
    </lineage>
</organism>
<accession>A0A4Q9V3P7</accession>
<dbReference type="InterPro" id="IPR015590">
    <property type="entry name" value="Aldehyde_DH_dom"/>
</dbReference>
<gene>
    <name evidence="6" type="ORF">EZJ44_00985</name>
</gene>
<evidence type="ECO:0000313" key="6">
    <source>
        <dbReference type="EMBL" id="TBW23743.1"/>
    </source>
</evidence>
<dbReference type="NCBIfam" id="NF006916">
    <property type="entry name" value="PRK09407.1"/>
    <property type="match status" value="1"/>
</dbReference>
<dbReference type="PANTHER" id="PTHR11699">
    <property type="entry name" value="ALDEHYDE DEHYDROGENASE-RELATED"/>
    <property type="match status" value="1"/>
</dbReference>
<evidence type="ECO:0000256" key="4">
    <source>
        <dbReference type="RuleBase" id="RU003345"/>
    </source>
</evidence>
<dbReference type="Gene3D" id="3.40.605.10">
    <property type="entry name" value="Aldehyde Dehydrogenase, Chain A, domain 1"/>
    <property type="match status" value="1"/>
</dbReference>
<dbReference type="InterPro" id="IPR029510">
    <property type="entry name" value="Ald_DH_CS_GLU"/>
</dbReference>
<dbReference type="EMBL" id="SJDT01000001">
    <property type="protein sequence ID" value="TBW23743.1"/>
    <property type="molecule type" value="Genomic_DNA"/>
</dbReference>